<reference evidence="2 3" key="1">
    <citation type="submission" date="2024-09" db="EMBL/GenBank/DDBJ databases">
        <authorList>
            <person name="Sun Q."/>
            <person name="Mori K."/>
        </authorList>
    </citation>
    <scope>NUCLEOTIDE SEQUENCE [LARGE SCALE GENOMIC DNA]</scope>
    <source>
        <strain evidence="2 3">CECT 7908</strain>
    </source>
</reference>
<evidence type="ECO:0000313" key="3">
    <source>
        <dbReference type="Proteomes" id="UP001589589"/>
    </source>
</evidence>
<keyword evidence="1" id="KW-1133">Transmembrane helix</keyword>
<feature type="transmembrane region" description="Helical" evidence="1">
    <location>
        <begin position="42"/>
        <end position="65"/>
    </location>
</feature>
<dbReference type="EMBL" id="JBHMEX010000026">
    <property type="protein sequence ID" value="MFB9063885.1"/>
    <property type="molecule type" value="Genomic_DNA"/>
</dbReference>
<keyword evidence="1" id="KW-0812">Transmembrane</keyword>
<proteinExistence type="predicted"/>
<organism evidence="2 3">
    <name type="scientific">Flavobacterium branchiarum</name>
    <dbReference type="NCBI Taxonomy" id="1114870"/>
    <lineage>
        <taxon>Bacteria</taxon>
        <taxon>Pseudomonadati</taxon>
        <taxon>Bacteroidota</taxon>
        <taxon>Flavobacteriia</taxon>
        <taxon>Flavobacteriales</taxon>
        <taxon>Flavobacteriaceae</taxon>
        <taxon>Flavobacterium</taxon>
    </lineage>
</organism>
<name>A0ABV5FK18_9FLAO</name>
<dbReference type="Proteomes" id="UP001589589">
    <property type="component" value="Unassembled WGS sequence"/>
</dbReference>
<sequence>MFLISFLSGFEDDIYLNKHHEGTWYKDVLNYFEYYTLWVLPYWWLIIILGGLILALIIFLSNLFLRAAYRYIKKD</sequence>
<keyword evidence="3" id="KW-1185">Reference proteome</keyword>
<protein>
    <submittedName>
        <fullName evidence="2">Uncharacterized protein</fullName>
    </submittedName>
</protein>
<comment type="caution">
    <text evidence="2">The sequence shown here is derived from an EMBL/GenBank/DDBJ whole genome shotgun (WGS) entry which is preliminary data.</text>
</comment>
<evidence type="ECO:0000313" key="2">
    <source>
        <dbReference type="EMBL" id="MFB9063885.1"/>
    </source>
</evidence>
<keyword evidence="1" id="KW-0472">Membrane</keyword>
<accession>A0ABV5FK18</accession>
<evidence type="ECO:0000256" key="1">
    <source>
        <dbReference type="SAM" id="Phobius"/>
    </source>
</evidence>
<dbReference type="RefSeq" id="WP_379690432.1">
    <property type="nucleotide sequence ID" value="NZ_JBHMEX010000026.1"/>
</dbReference>
<gene>
    <name evidence="2" type="ORF">ACFFUQ_07595</name>
</gene>